<feature type="region of interest" description="Disordered" evidence="1">
    <location>
        <begin position="1"/>
        <end position="48"/>
    </location>
</feature>
<protein>
    <submittedName>
        <fullName evidence="3">Uncharacterized protein</fullName>
    </submittedName>
</protein>
<keyword evidence="2" id="KW-1133">Transmembrane helix</keyword>
<dbReference type="PANTHER" id="PTHR33625:SF3">
    <property type="entry name" value="OS04G0550700 PROTEIN"/>
    <property type="match status" value="1"/>
</dbReference>
<dbReference type="PANTHER" id="PTHR33625">
    <property type="entry name" value="OS08G0179900 PROTEIN"/>
    <property type="match status" value="1"/>
</dbReference>
<comment type="caution">
    <text evidence="3">The sequence shown here is derived from an EMBL/GenBank/DDBJ whole genome shotgun (WGS) entry which is preliminary data.</text>
</comment>
<proteinExistence type="predicted"/>
<keyword evidence="4" id="KW-1185">Reference proteome</keyword>
<evidence type="ECO:0000313" key="3">
    <source>
        <dbReference type="EMBL" id="KAK9095477.1"/>
    </source>
</evidence>
<dbReference type="EMBL" id="JBBNAG010000011">
    <property type="protein sequence ID" value="KAK9095477.1"/>
    <property type="molecule type" value="Genomic_DNA"/>
</dbReference>
<organism evidence="3 4">
    <name type="scientific">Stephania cephalantha</name>
    <dbReference type="NCBI Taxonomy" id="152367"/>
    <lineage>
        <taxon>Eukaryota</taxon>
        <taxon>Viridiplantae</taxon>
        <taxon>Streptophyta</taxon>
        <taxon>Embryophyta</taxon>
        <taxon>Tracheophyta</taxon>
        <taxon>Spermatophyta</taxon>
        <taxon>Magnoliopsida</taxon>
        <taxon>Ranunculales</taxon>
        <taxon>Menispermaceae</taxon>
        <taxon>Menispermoideae</taxon>
        <taxon>Cissampelideae</taxon>
        <taxon>Stephania</taxon>
    </lineage>
</organism>
<reference evidence="3 4" key="1">
    <citation type="submission" date="2024-01" db="EMBL/GenBank/DDBJ databases">
        <title>Genome assemblies of Stephania.</title>
        <authorList>
            <person name="Yang L."/>
        </authorList>
    </citation>
    <scope>NUCLEOTIDE SEQUENCE [LARGE SCALE GENOMIC DNA]</scope>
    <source>
        <strain evidence="3">JXDWG</strain>
        <tissue evidence="3">Leaf</tissue>
    </source>
</reference>
<feature type="transmembrane region" description="Helical" evidence="2">
    <location>
        <begin position="326"/>
        <end position="345"/>
    </location>
</feature>
<feature type="compositionally biased region" description="Low complexity" evidence="1">
    <location>
        <begin position="26"/>
        <end position="48"/>
    </location>
</feature>
<sequence length="348" mass="37422">MKRAFGSRGRSNMGTVREVGRAVGGPSSSTTTTTTTRPINTNNNNNNNSLSLTQPLLLSSTCYSNLSCCSGGGSSSLVSPFVWPNYSTTSNCFCDGELDWVYVNGGEEEEEVWAPKTRVFDGFCLGPVPSQDEVEEAISALKCAANSASFMQLSRGQSSYASNEDVANQYDNDEMDMVSTTASELDWIEPSLIFNYPRALESYGAERVYEAFHLLQTEPLVQKIVSSLSTDKAVWEAVLNNDVVRELRDSYAAEGDTPEGSGSCSCSGSGRGASSTRSILKQMLDNFTAKIIALAEKLKNLVNEVILQSPEKETTGGAADLLGEKLISSVMLSVVVLLIVVVTRASRA</sequence>
<accession>A0AAP0ERD3</accession>
<keyword evidence="2" id="KW-0472">Membrane</keyword>
<keyword evidence="2" id="KW-0812">Transmembrane</keyword>
<evidence type="ECO:0000256" key="1">
    <source>
        <dbReference type="SAM" id="MobiDB-lite"/>
    </source>
</evidence>
<dbReference type="Proteomes" id="UP001419268">
    <property type="component" value="Unassembled WGS sequence"/>
</dbReference>
<dbReference type="AlphaFoldDB" id="A0AAP0ERD3"/>
<evidence type="ECO:0000256" key="2">
    <source>
        <dbReference type="SAM" id="Phobius"/>
    </source>
</evidence>
<evidence type="ECO:0000313" key="4">
    <source>
        <dbReference type="Proteomes" id="UP001419268"/>
    </source>
</evidence>
<name>A0AAP0ERD3_9MAGN</name>
<gene>
    <name evidence="3" type="ORF">Scep_026946</name>
</gene>